<accession>A0A0W0C7H4</accession>
<organism evidence="2 3">
    <name type="scientific">Candida glabrata</name>
    <name type="common">Yeast</name>
    <name type="synonym">Torulopsis glabrata</name>
    <dbReference type="NCBI Taxonomy" id="5478"/>
    <lineage>
        <taxon>Eukaryota</taxon>
        <taxon>Fungi</taxon>
        <taxon>Dikarya</taxon>
        <taxon>Ascomycota</taxon>
        <taxon>Saccharomycotina</taxon>
        <taxon>Saccharomycetes</taxon>
        <taxon>Saccharomycetales</taxon>
        <taxon>Saccharomycetaceae</taxon>
        <taxon>Nakaseomyces</taxon>
    </lineage>
</organism>
<dbReference type="VEuPathDB" id="FungiDB:GWK60_G01331"/>
<feature type="compositionally biased region" description="Polar residues" evidence="1">
    <location>
        <begin position="333"/>
        <end position="349"/>
    </location>
</feature>
<evidence type="ECO:0000256" key="1">
    <source>
        <dbReference type="SAM" id="MobiDB-lite"/>
    </source>
</evidence>
<feature type="region of interest" description="Disordered" evidence="1">
    <location>
        <begin position="229"/>
        <end position="252"/>
    </location>
</feature>
<dbReference type="Pfam" id="PF10846">
    <property type="entry name" value="DUF2722"/>
    <property type="match status" value="1"/>
</dbReference>
<evidence type="ECO:0000313" key="2">
    <source>
        <dbReference type="EMBL" id="KTB07514.1"/>
    </source>
</evidence>
<gene>
    <name evidence="2" type="ORF">AO440_001545</name>
</gene>
<dbReference type="EMBL" id="LLZZ01000107">
    <property type="protein sequence ID" value="KTB07514.1"/>
    <property type="molecule type" value="Genomic_DNA"/>
</dbReference>
<dbReference type="AlphaFoldDB" id="A0A0W0C7H4"/>
<feature type="compositionally biased region" description="Polar residues" evidence="1">
    <location>
        <begin position="92"/>
        <end position="125"/>
    </location>
</feature>
<feature type="region of interest" description="Disordered" evidence="1">
    <location>
        <begin position="80"/>
        <end position="128"/>
    </location>
</feature>
<proteinExistence type="predicted"/>
<protein>
    <submittedName>
        <fullName evidence="2">Protein BOP3</fullName>
    </submittedName>
</protein>
<reference evidence="2 3" key="1">
    <citation type="submission" date="2015-10" db="EMBL/GenBank/DDBJ databases">
        <title>Draft genomes sequences of Candida glabrata isolates 1A, 1B, 2A, 2B, 3A and 3B.</title>
        <authorList>
            <person name="Haavelsrud O.E."/>
            <person name="Gaustad P."/>
        </authorList>
    </citation>
    <scope>NUCLEOTIDE SEQUENCE [LARGE SCALE GENOMIC DNA]</scope>
    <source>
        <strain evidence="2">910700640</strain>
    </source>
</reference>
<dbReference type="VEuPathDB" id="FungiDB:GVI51_G01331"/>
<dbReference type="Proteomes" id="UP000054886">
    <property type="component" value="Unassembled WGS sequence"/>
</dbReference>
<dbReference type="GO" id="GO:0071406">
    <property type="term" value="P:cellular response to methylmercury"/>
    <property type="evidence" value="ECO:0007669"/>
    <property type="project" value="EnsemblFungi"/>
</dbReference>
<dbReference type="InterPro" id="IPR021216">
    <property type="entry name" value="DUF2722"/>
</dbReference>
<evidence type="ECO:0000313" key="3">
    <source>
        <dbReference type="Proteomes" id="UP000054886"/>
    </source>
</evidence>
<dbReference type="VEuPathDB" id="FungiDB:CAGL0G01474g"/>
<feature type="region of interest" description="Disordered" evidence="1">
    <location>
        <begin position="307"/>
        <end position="349"/>
    </location>
</feature>
<comment type="caution">
    <text evidence="2">The sequence shown here is derived from an EMBL/GenBank/DDBJ whole genome shotgun (WGS) entry which is preliminary data.</text>
</comment>
<name>A0A0W0C7H4_CANGB</name>
<sequence>MSEDKANHTRSKSVLDVIFGNSVTDWNVSEGTLLKSIDFKIEQEKTKQQYYKLEGLNKTIELLKLATNANIPSSQISRLFGDLSPGSEESSRQSQSTNETKTIPATEFLSPNRNGTVPSSPTSDGVSLRAPVSYRFPANSNGGPPRPVRTHHRTNSPARIGAHAVANLNEVISVKEEPEPNNVLHPSSPLGRKSQLVSNHTRNYSEPSRFFTSSTTLNNITGPVTTVLDFEPHNKNGKGRQPRNSTDMLESDAHKLRNGSKRLGGITKRHRRTRSASSFGVIDLNIINDANSESLEKASINRMMEERKGRAPTLINDNDDRTCSESSSRTESPNRFSRRSSVTKLLNDP</sequence>
<dbReference type="VEuPathDB" id="FungiDB:B1J91_G01474g"/>